<keyword evidence="2" id="KW-1185">Reference proteome</keyword>
<name>A0ABU4VLW7_9ACTN</name>
<accession>A0ABU4VLW7</accession>
<comment type="caution">
    <text evidence="1">The sequence shown here is derived from an EMBL/GenBank/DDBJ whole genome shotgun (WGS) entry which is preliminary data.</text>
</comment>
<sequence>MPDPLQAGANAGRLAAARVAIAEQAATLDRFVRAAVRCDDDAEAVALAQAACHWSARRHPGRLADVALERLLHDIGRRRVPGRPDDHRPAADADDVRRVLHVATEVYATGGHTRVIERWIERDHRRSTLLLLGHDAPLPASAATAARRAGTAVVRTPAETPPLERAAHLRALAVLHDLVVLHVHPDDVVPALAFADPVGRPPVLLFNHAGHQLWAGVGAVDVVASLWAPDERACVARRGVDAERSLPLPLPAAARRLPDRDAARAALGLGSDALVLLSVGTGYKVAPTLEPSFAGIARTLVEADPRIHLLSAGPAPGDRLLPDHERIRPLGIVADLAPLLAAADLLLDTWPISGATALLDAAAAGLPAISLGDPSPDADAGVRVPHGMLEGAVHVVGSVPELVAHVRATGDRDPAERGAARRALADAVARRHGDAGWSAALEELVTAAVAHRGAARVPQAPRTDEATPSEAVMQLVLGAIDYRPEHAYLQAVPALPVARRPADATELQARVAALDRPAPAGARVVAAPPLQAGAIGRMLDDARRHVRAGRASGLVVVAAPADVQAAVGLLTAQVGEDDELDVELVAAEGLERIARPGDVVLAREALTA</sequence>
<organism evidence="1 2">
    <name type="scientific">Patulibacter brassicae</name>
    <dbReference type="NCBI Taxonomy" id="1705717"/>
    <lineage>
        <taxon>Bacteria</taxon>
        <taxon>Bacillati</taxon>
        <taxon>Actinomycetota</taxon>
        <taxon>Thermoleophilia</taxon>
        <taxon>Solirubrobacterales</taxon>
        <taxon>Patulibacteraceae</taxon>
        <taxon>Patulibacter</taxon>
    </lineage>
</organism>
<reference evidence="1 2" key="1">
    <citation type="submission" date="2023-11" db="EMBL/GenBank/DDBJ databases">
        <authorList>
            <person name="Xu M."/>
            <person name="Jiang T."/>
        </authorList>
    </citation>
    <scope>NUCLEOTIDE SEQUENCE [LARGE SCALE GENOMIC DNA]</scope>
    <source>
        <strain evidence="1 2">SD</strain>
    </source>
</reference>
<dbReference type="EMBL" id="JAXAVX010000008">
    <property type="protein sequence ID" value="MDX8152815.1"/>
    <property type="molecule type" value="Genomic_DNA"/>
</dbReference>
<dbReference type="RefSeq" id="WP_319954971.1">
    <property type="nucleotide sequence ID" value="NZ_JAXAVX010000008.1"/>
</dbReference>
<gene>
    <name evidence="1" type="ORF">SK069_14535</name>
</gene>
<proteinExistence type="predicted"/>
<evidence type="ECO:0000313" key="1">
    <source>
        <dbReference type="EMBL" id="MDX8152815.1"/>
    </source>
</evidence>
<dbReference type="SUPFAM" id="SSF53756">
    <property type="entry name" value="UDP-Glycosyltransferase/glycogen phosphorylase"/>
    <property type="match status" value="1"/>
</dbReference>
<evidence type="ECO:0000313" key="2">
    <source>
        <dbReference type="Proteomes" id="UP001277761"/>
    </source>
</evidence>
<dbReference type="Gene3D" id="3.40.50.2000">
    <property type="entry name" value="Glycogen Phosphorylase B"/>
    <property type="match status" value="1"/>
</dbReference>
<protein>
    <recommendedName>
        <fullName evidence="3">Glycosyltransferase</fullName>
    </recommendedName>
</protein>
<evidence type="ECO:0008006" key="3">
    <source>
        <dbReference type="Google" id="ProtNLM"/>
    </source>
</evidence>
<dbReference type="Proteomes" id="UP001277761">
    <property type="component" value="Unassembled WGS sequence"/>
</dbReference>